<dbReference type="PANTHER" id="PTHR10774">
    <property type="entry name" value="EXTENDED SYNAPTOTAGMIN-RELATED"/>
    <property type="match status" value="1"/>
</dbReference>
<feature type="region of interest" description="Disordered" evidence="2">
    <location>
        <begin position="407"/>
        <end position="429"/>
    </location>
</feature>
<dbReference type="InterPro" id="IPR000008">
    <property type="entry name" value="C2_dom"/>
</dbReference>
<feature type="transmembrane region" description="Helical" evidence="3">
    <location>
        <begin position="513"/>
        <end position="531"/>
    </location>
</feature>
<proteinExistence type="predicted"/>
<feature type="compositionally biased region" description="Acidic residues" evidence="2">
    <location>
        <begin position="373"/>
        <end position="392"/>
    </location>
</feature>
<protein>
    <recommendedName>
        <fullName evidence="4">C2 domain-containing protein</fullName>
    </recommendedName>
</protein>
<dbReference type="STRING" id="2903.R1CGS7"/>
<dbReference type="SUPFAM" id="SSF49562">
    <property type="entry name" value="C2 domain (Calcium/lipid-binding domain, CaLB)"/>
    <property type="match status" value="1"/>
</dbReference>
<evidence type="ECO:0000313" key="5">
    <source>
        <dbReference type="EnsemblProtists" id="EOD21727"/>
    </source>
</evidence>
<dbReference type="SMART" id="SM00239">
    <property type="entry name" value="C2"/>
    <property type="match status" value="1"/>
</dbReference>
<keyword evidence="3" id="KW-0472">Membrane</keyword>
<dbReference type="HOGENOM" id="CLU_397133_0_0_1"/>
<evidence type="ECO:0000256" key="2">
    <source>
        <dbReference type="SAM" id="MobiDB-lite"/>
    </source>
</evidence>
<dbReference type="GO" id="GO:0005783">
    <property type="term" value="C:endoplasmic reticulum"/>
    <property type="evidence" value="ECO:0007669"/>
    <property type="project" value="TreeGrafter"/>
</dbReference>
<keyword evidence="3" id="KW-0812">Transmembrane</keyword>
<evidence type="ECO:0000256" key="1">
    <source>
        <dbReference type="SAM" id="Coils"/>
    </source>
</evidence>
<dbReference type="PROSITE" id="PS50004">
    <property type="entry name" value="C2"/>
    <property type="match status" value="1"/>
</dbReference>
<dbReference type="Proteomes" id="UP000013827">
    <property type="component" value="Unassembled WGS sequence"/>
</dbReference>
<evidence type="ECO:0000259" key="4">
    <source>
        <dbReference type="PROSITE" id="PS50004"/>
    </source>
</evidence>
<reference evidence="5" key="2">
    <citation type="submission" date="2024-10" db="UniProtKB">
        <authorList>
            <consortium name="EnsemblProtists"/>
        </authorList>
    </citation>
    <scope>IDENTIFICATION</scope>
</reference>
<name>A0A0D3JDZ2_EMIH1</name>
<reference evidence="6" key="1">
    <citation type="journal article" date="2013" name="Nature">
        <title>Pan genome of the phytoplankton Emiliania underpins its global distribution.</title>
        <authorList>
            <person name="Read B.A."/>
            <person name="Kegel J."/>
            <person name="Klute M.J."/>
            <person name="Kuo A."/>
            <person name="Lefebvre S.C."/>
            <person name="Maumus F."/>
            <person name="Mayer C."/>
            <person name="Miller J."/>
            <person name="Monier A."/>
            <person name="Salamov A."/>
            <person name="Young J."/>
            <person name="Aguilar M."/>
            <person name="Claverie J.M."/>
            <person name="Frickenhaus S."/>
            <person name="Gonzalez K."/>
            <person name="Herman E.K."/>
            <person name="Lin Y.C."/>
            <person name="Napier J."/>
            <person name="Ogata H."/>
            <person name="Sarno A.F."/>
            <person name="Shmutz J."/>
            <person name="Schroeder D."/>
            <person name="de Vargas C."/>
            <person name="Verret F."/>
            <person name="von Dassow P."/>
            <person name="Valentin K."/>
            <person name="Van de Peer Y."/>
            <person name="Wheeler G."/>
            <person name="Dacks J.B."/>
            <person name="Delwiche C.F."/>
            <person name="Dyhrman S.T."/>
            <person name="Glockner G."/>
            <person name="John U."/>
            <person name="Richards T."/>
            <person name="Worden A.Z."/>
            <person name="Zhang X."/>
            <person name="Grigoriev I.V."/>
            <person name="Allen A.E."/>
            <person name="Bidle K."/>
            <person name="Borodovsky M."/>
            <person name="Bowler C."/>
            <person name="Brownlee C."/>
            <person name="Cock J.M."/>
            <person name="Elias M."/>
            <person name="Gladyshev V.N."/>
            <person name="Groth M."/>
            <person name="Guda C."/>
            <person name="Hadaegh A."/>
            <person name="Iglesias-Rodriguez M.D."/>
            <person name="Jenkins J."/>
            <person name="Jones B.M."/>
            <person name="Lawson T."/>
            <person name="Leese F."/>
            <person name="Lindquist E."/>
            <person name="Lobanov A."/>
            <person name="Lomsadze A."/>
            <person name="Malik S.B."/>
            <person name="Marsh M.E."/>
            <person name="Mackinder L."/>
            <person name="Mock T."/>
            <person name="Mueller-Roeber B."/>
            <person name="Pagarete A."/>
            <person name="Parker M."/>
            <person name="Probert I."/>
            <person name="Quesneville H."/>
            <person name="Raines C."/>
            <person name="Rensing S.A."/>
            <person name="Riano-Pachon D.M."/>
            <person name="Richier S."/>
            <person name="Rokitta S."/>
            <person name="Shiraiwa Y."/>
            <person name="Soanes D.M."/>
            <person name="van der Giezen M."/>
            <person name="Wahlund T.M."/>
            <person name="Williams B."/>
            <person name="Wilson W."/>
            <person name="Wolfe G."/>
            <person name="Wurch L.L."/>
        </authorList>
    </citation>
    <scope>NUCLEOTIDE SEQUENCE</scope>
</reference>
<feature type="region of interest" description="Disordered" evidence="2">
    <location>
        <begin position="354"/>
        <end position="392"/>
    </location>
</feature>
<dbReference type="PANTHER" id="PTHR10774:SF190">
    <property type="entry name" value="C2 CALCIUM_LIPID-BINDING ENDONUCLEASE_EXONUCLEASE_PHOSPHATASE-RELATED"/>
    <property type="match status" value="1"/>
</dbReference>
<dbReference type="Pfam" id="PF00168">
    <property type="entry name" value="C2"/>
    <property type="match status" value="1"/>
</dbReference>
<feature type="compositionally biased region" description="Basic and acidic residues" evidence="2">
    <location>
        <begin position="700"/>
        <end position="715"/>
    </location>
</feature>
<organism evidence="5 6">
    <name type="scientific">Emiliania huxleyi (strain CCMP1516)</name>
    <dbReference type="NCBI Taxonomy" id="280463"/>
    <lineage>
        <taxon>Eukaryota</taxon>
        <taxon>Haptista</taxon>
        <taxon>Haptophyta</taxon>
        <taxon>Prymnesiophyceae</taxon>
        <taxon>Isochrysidales</taxon>
        <taxon>Noelaerhabdaceae</taxon>
        <taxon>Emiliania</taxon>
    </lineage>
</organism>
<sequence length="715" mass="79824">MCDSAISSVKSLFGAKDSRKNGREASQKEVTAATPGSLWFTPEAGWPKGAKWPGKAPRSLLPTREESPELFFLPPALGELRVEVLEAEGLKKSDTFSENDVFALVVFEGAAAVSSVLDNAAHPRWTPRHARAFKFSPRRPHSRLCVALFDEDMVGDDDPLGRAEIPLAALHPLTEYDVWMPLQKAPYTLHMRKYGRVRLRFSIQWYSETDRLLRYPAALSGSEPPHVLPFKQRRWSEAASFAANGPPLDKNFKMSVCVARFNELYEVVGVTSLATHALKSLVCYRDGNVLSSALVGLLWQLCCVKPNLLPSCGPLLLLAILSVKHAHSRAYMPGVMQTPSAWRIMRGMLPQLPPVLPPPRGKRLPPLARPADDSGDELSDEDSDDERPPTYEEELEELVLMRDARAVKREKAKEEERKKAAAREARGEKLDDELATQGIAGALARQNSSLSKSKLQKVSEVVSLNNLDLKHLHDLNPIQRMLTAYLAPKQKRLGETLQSLRSLRGLFEWRDPLATWWLALLLAAAALLLALPPWQRIMQLLGAALFGPHMYFVGRMRAVQLAMGFDAETCSEALGTILEGLHSHETVPPRPPLPVLEALEARFRHADSAGQRAMLEAALSKEEAEEAAAEVAEEKRKKAAYRKQLEREKLSAEQKRLRFAALARAGHPLVVPSHPLTFNKHFYELDPYNSRAYPTEDADAERKRKLAAEQAEREK</sequence>
<dbReference type="eggNOG" id="ENOG502SFXW">
    <property type="taxonomic scope" value="Eukaryota"/>
</dbReference>
<dbReference type="CDD" id="cd00030">
    <property type="entry name" value="C2"/>
    <property type="match status" value="1"/>
</dbReference>
<feature type="domain" description="C2" evidence="4">
    <location>
        <begin position="52"/>
        <end position="180"/>
    </location>
</feature>
<dbReference type="GO" id="GO:0008289">
    <property type="term" value="F:lipid binding"/>
    <property type="evidence" value="ECO:0007669"/>
    <property type="project" value="InterPro"/>
</dbReference>
<feature type="coiled-coil region" evidence="1">
    <location>
        <begin position="614"/>
        <end position="651"/>
    </location>
</feature>
<dbReference type="InterPro" id="IPR035892">
    <property type="entry name" value="C2_domain_sf"/>
</dbReference>
<dbReference type="KEGG" id="ehx:EMIHUDRAFT_450816"/>
<dbReference type="InterPro" id="IPR045050">
    <property type="entry name" value="Synaptotagmin_plant"/>
</dbReference>
<dbReference type="PaxDb" id="2903-EOD21727"/>
<keyword evidence="3" id="KW-1133">Transmembrane helix</keyword>
<evidence type="ECO:0000256" key="3">
    <source>
        <dbReference type="SAM" id="Phobius"/>
    </source>
</evidence>
<dbReference type="GeneID" id="17267234"/>
<dbReference type="EnsemblProtists" id="EOD21727">
    <property type="protein sequence ID" value="EOD21727"/>
    <property type="gene ID" value="EMIHUDRAFT_450816"/>
</dbReference>
<dbReference type="RefSeq" id="XP_005774156.1">
    <property type="nucleotide sequence ID" value="XM_005774099.1"/>
</dbReference>
<accession>A0A0D3JDZ2</accession>
<keyword evidence="6" id="KW-1185">Reference proteome</keyword>
<keyword evidence="1" id="KW-0175">Coiled coil</keyword>
<dbReference type="Gene3D" id="2.60.40.150">
    <property type="entry name" value="C2 domain"/>
    <property type="match status" value="1"/>
</dbReference>
<feature type="region of interest" description="Disordered" evidence="2">
    <location>
        <begin position="690"/>
        <end position="715"/>
    </location>
</feature>
<evidence type="ECO:0000313" key="6">
    <source>
        <dbReference type="Proteomes" id="UP000013827"/>
    </source>
</evidence>
<dbReference type="AlphaFoldDB" id="A0A0D3JDZ2"/>